<dbReference type="Pfam" id="PF00561">
    <property type="entry name" value="Abhydrolase_1"/>
    <property type="match status" value="1"/>
</dbReference>
<dbReference type="Proteomes" id="UP000799439">
    <property type="component" value="Unassembled WGS sequence"/>
</dbReference>
<evidence type="ECO:0000259" key="5">
    <source>
        <dbReference type="Pfam" id="PF08386"/>
    </source>
</evidence>
<comment type="similarity">
    <text evidence="1">Belongs to the peptidase S33 family.</text>
</comment>
<dbReference type="InterPro" id="IPR013595">
    <property type="entry name" value="Pept_S33_TAP-like_C"/>
</dbReference>
<organism evidence="6 7">
    <name type="scientific">Myriangium duriaei CBS 260.36</name>
    <dbReference type="NCBI Taxonomy" id="1168546"/>
    <lineage>
        <taxon>Eukaryota</taxon>
        <taxon>Fungi</taxon>
        <taxon>Dikarya</taxon>
        <taxon>Ascomycota</taxon>
        <taxon>Pezizomycotina</taxon>
        <taxon>Dothideomycetes</taxon>
        <taxon>Dothideomycetidae</taxon>
        <taxon>Myriangiales</taxon>
        <taxon>Myriangiaceae</taxon>
        <taxon>Myriangium</taxon>
    </lineage>
</organism>
<dbReference type="PANTHER" id="PTHR43248">
    <property type="entry name" value="2-SUCCINYL-6-HYDROXY-2,4-CYCLOHEXADIENE-1-CARBOXYLATE SYNTHASE"/>
    <property type="match status" value="1"/>
</dbReference>
<dbReference type="Pfam" id="PF08386">
    <property type="entry name" value="Abhydrolase_4"/>
    <property type="match status" value="1"/>
</dbReference>
<dbReference type="SUPFAM" id="SSF53474">
    <property type="entry name" value="alpha/beta-Hydrolases"/>
    <property type="match status" value="1"/>
</dbReference>
<evidence type="ECO:0000256" key="3">
    <source>
        <dbReference type="SAM" id="SignalP"/>
    </source>
</evidence>
<dbReference type="Gene3D" id="3.40.50.1820">
    <property type="entry name" value="alpha/beta hydrolase"/>
    <property type="match status" value="1"/>
</dbReference>
<dbReference type="InterPro" id="IPR051601">
    <property type="entry name" value="Serine_prot/Carboxylest_S33"/>
</dbReference>
<keyword evidence="3" id="KW-0732">Signal</keyword>
<evidence type="ECO:0000313" key="7">
    <source>
        <dbReference type="Proteomes" id="UP000799439"/>
    </source>
</evidence>
<proteinExistence type="inferred from homology"/>
<dbReference type="OrthoDB" id="425534at2759"/>
<keyword evidence="2" id="KW-0378">Hydrolase</keyword>
<evidence type="ECO:0000259" key="4">
    <source>
        <dbReference type="Pfam" id="PF00561"/>
    </source>
</evidence>
<gene>
    <name evidence="6" type="ORF">K461DRAFT_276389</name>
</gene>
<sequence>MRSRAFFPIRVLVGINVLTLGHCAADGFAWDSLETQKQLSFQPCYHGFQCSRLDLPLDWSTPDSSDRISLAVIKLPARVTATDARYGGSIIVNPGGPGGSGVRHVLSNGRSIQQTVDADGELRDGQDAASTGRYFDIVSFDPRGVANTSPAMDCFPSNYANAVWEAQMLGDGIMGSSDVAFDNNWARMQALGKACSWSKSPIIPHMHTAAVCNDMRELIVRLEAERSDQGPETSVQRHHHQSQQPLTVVSKAKMQYWGQSYGTLLGMTFATMFPDHIDRMVLDGVVDGQDYYAGDWARWLVDADAVMQSFFEYCSSRGPEKCAFYRGSKWQDIASSLRDLLDTIRTDPVVVEPLNSSGPDIITHGDVMRLIRVSTYYPEEKFDQMATLLNDVDVRNGSLFSRHKSDMDNLCVAEGDQFNVTWPCPRDFEDHARLGVLCTDGPDFSNVTKADFKEKAYALTALTKWFAPTAALMAMACPSWNARGVGKFQGHIGGNTSHPILLVSPTLDPATPLRHAHLTSRVFPGSVVLEQNSIGHCSTSVASDCTVSKIREYFQTGKLPERGTICPPNDKSFMARRISGT</sequence>
<feature type="domain" description="Peptidase S33 tripeptidyl aminopeptidase-like C-terminal" evidence="5">
    <location>
        <begin position="466"/>
        <end position="566"/>
    </location>
</feature>
<dbReference type="InterPro" id="IPR029058">
    <property type="entry name" value="AB_hydrolase_fold"/>
</dbReference>
<dbReference type="EMBL" id="ML996083">
    <property type="protein sequence ID" value="KAF2155195.1"/>
    <property type="molecule type" value="Genomic_DNA"/>
</dbReference>
<evidence type="ECO:0000256" key="1">
    <source>
        <dbReference type="ARBA" id="ARBA00010088"/>
    </source>
</evidence>
<dbReference type="AlphaFoldDB" id="A0A9P4J6X0"/>
<evidence type="ECO:0000256" key="2">
    <source>
        <dbReference type="ARBA" id="ARBA00022801"/>
    </source>
</evidence>
<evidence type="ECO:0000313" key="6">
    <source>
        <dbReference type="EMBL" id="KAF2155195.1"/>
    </source>
</evidence>
<protein>
    <submittedName>
        <fullName evidence="6">Alpha/beta-hydrolase</fullName>
    </submittedName>
</protein>
<feature type="domain" description="AB hydrolase-1" evidence="4">
    <location>
        <begin position="90"/>
        <end position="312"/>
    </location>
</feature>
<dbReference type="PANTHER" id="PTHR43248:SF25">
    <property type="entry name" value="AB HYDROLASE-1 DOMAIN-CONTAINING PROTEIN-RELATED"/>
    <property type="match status" value="1"/>
</dbReference>
<feature type="chain" id="PRO_5040504360" evidence="3">
    <location>
        <begin position="26"/>
        <end position="581"/>
    </location>
</feature>
<accession>A0A9P4J6X0</accession>
<reference evidence="6" key="1">
    <citation type="journal article" date="2020" name="Stud. Mycol.">
        <title>101 Dothideomycetes genomes: a test case for predicting lifestyles and emergence of pathogens.</title>
        <authorList>
            <person name="Haridas S."/>
            <person name="Albert R."/>
            <person name="Binder M."/>
            <person name="Bloem J."/>
            <person name="Labutti K."/>
            <person name="Salamov A."/>
            <person name="Andreopoulos B."/>
            <person name="Baker S."/>
            <person name="Barry K."/>
            <person name="Bills G."/>
            <person name="Bluhm B."/>
            <person name="Cannon C."/>
            <person name="Castanera R."/>
            <person name="Culley D."/>
            <person name="Daum C."/>
            <person name="Ezra D."/>
            <person name="Gonzalez J."/>
            <person name="Henrissat B."/>
            <person name="Kuo A."/>
            <person name="Liang C."/>
            <person name="Lipzen A."/>
            <person name="Lutzoni F."/>
            <person name="Magnuson J."/>
            <person name="Mondo S."/>
            <person name="Nolan M."/>
            <person name="Ohm R."/>
            <person name="Pangilinan J."/>
            <person name="Park H.-J."/>
            <person name="Ramirez L."/>
            <person name="Alfaro M."/>
            <person name="Sun H."/>
            <person name="Tritt A."/>
            <person name="Yoshinaga Y."/>
            <person name="Zwiers L.-H."/>
            <person name="Turgeon B."/>
            <person name="Goodwin S."/>
            <person name="Spatafora J."/>
            <person name="Crous P."/>
            <person name="Grigoriev I."/>
        </authorList>
    </citation>
    <scope>NUCLEOTIDE SEQUENCE</scope>
    <source>
        <strain evidence="6">CBS 260.36</strain>
    </source>
</reference>
<comment type="caution">
    <text evidence="6">The sequence shown here is derived from an EMBL/GenBank/DDBJ whole genome shotgun (WGS) entry which is preliminary data.</text>
</comment>
<dbReference type="GO" id="GO:0016787">
    <property type="term" value="F:hydrolase activity"/>
    <property type="evidence" value="ECO:0007669"/>
    <property type="project" value="UniProtKB-KW"/>
</dbReference>
<dbReference type="InterPro" id="IPR000073">
    <property type="entry name" value="AB_hydrolase_1"/>
</dbReference>
<name>A0A9P4J6X0_9PEZI</name>
<keyword evidence="7" id="KW-1185">Reference proteome</keyword>
<feature type="signal peptide" evidence="3">
    <location>
        <begin position="1"/>
        <end position="25"/>
    </location>
</feature>